<dbReference type="EMBL" id="CAUYUJ010015728">
    <property type="protein sequence ID" value="CAK0857434.1"/>
    <property type="molecule type" value="Genomic_DNA"/>
</dbReference>
<gene>
    <name evidence="2" type="ORF">PCOR1329_LOCUS47555</name>
</gene>
<evidence type="ECO:0000256" key="1">
    <source>
        <dbReference type="SAM" id="MobiDB-lite"/>
    </source>
</evidence>
<reference evidence="2" key="1">
    <citation type="submission" date="2023-10" db="EMBL/GenBank/DDBJ databases">
        <authorList>
            <person name="Chen Y."/>
            <person name="Shah S."/>
            <person name="Dougan E. K."/>
            <person name="Thang M."/>
            <person name="Chan C."/>
        </authorList>
    </citation>
    <scope>NUCLEOTIDE SEQUENCE [LARGE SCALE GENOMIC DNA]</scope>
</reference>
<feature type="non-terminal residue" evidence="2">
    <location>
        <position position="1"/>
    </location>
</feature>
<feature type="region of interest" description="Disordered" evidence="1">
    <location>
        <begin position="1"/>
        <end position="26"/>
    </location>
</feature>
<name>A0ABN9UDC6_9DINO</name>
<protein>
    <submittedName>
        <fullName evidence="2">Uncharacterized protein</fullName>
    </submittedName>
</protein>
<evidence type="ECO:0000313" key="3">
    <source>
        <dbReference type="Proteomes" id="UP001189429"/>
    </source>
</evidence>
<feature type="non-terminal residue" evidence="2">
    <location>
        <position position="278"/>
    </location>
</feature>
<feature type="compositionally biased region" description="Low complexity" evidence="1">
    <location>
        <begin position="162"/>
        <end position="193"/>
    </location>
</feature>
<feature type="compositionally biased region" description="Gly residues" evidence="1">
    <location>
        <begin position="1"/>
        <end position="11"/>
    </location>
</feature>
<proteinExistence type="predicted"/>
<organism evidence="2 3">
    <name type="scientific">Prorocentrum cordatum</name>
    <dbReference type="NCBI Taxonomy" id="2364126"/>
    <lineage>
        <taxon>Eukaryota</taxon>
        <taxon>Sar</taxon>
        <taxon>Alveolata</taxon>
        <taxon>Dinophyceae</taxon>
        <taxon>Prorocentrales</taxon>
        <taxon>Prorocentraceae</taxon>
        <taxon>Prorocentrum</taxon>
    </lineage>
</organism>
<accession>A0ABN9UDC6</accession>
<keyword evidence="3" id="KW-1185">Reference proteome</keyword>
<sequence length="278" mass="29137">RRQFPGGGGAHGPQRGQVPPAGRRQGLGLRLQAGRRAHVRQVRALSAAAGASAQRRPGRTGMAGLAGCQTRRDRHGLGAPRRRPGAGARSLRAAALGVLRRRGCAAATGALWPGAAAGAGAEHCARRHHAQRGGATDPGHPDAARCHLALARAGRPERRAPRWPAAVRGGRQPVAGGAVHGAARGGAQQPPGRLNRQPRRQAAAEAPGHARDRLPLNHRLRPAPRRLHANVPGGVARGRQVSPRNYEHAFAFTLSRSFSLSCSLSLFLSLPPVPVPLR</sequence>
<evidence type="ECO:0000313" key="2">
    <source>
        <dbReference type="EMBL" id="CAK0857434.1"/>
    </source>
</evidence>
<feature type="region of interest" description="Disordered" evidence="1">
    <location>
        <begin position="151"/>
        <end position="213"/>
    </location>
</feature>
<comment type="caution">
    <text evidence="2">The sequence shown here is derived from an EMBL/GenBank/DDBJ whole genome shotgun (WGS) entry which is preliminary data.</text>
</comment>
<dbReference type="Proteomes" id="UP001189429">
    <property type="component" value="Unassembled WGS sequence"/>
</dbReference>